<keyword evidence="2" id="KW-1185">Reference proteome</keyword>
<sequence length="166" mass="18456">MGERWSSVRPAVRALLPLVFEQIERAIERRILLDGRTGRLGFDSLCNLFYPRCPLSSLDLLGHTILFLPLSLHELSAQLTFYRRCRRQRLDTAACVLLPAYSQRKAAALLLGMRRVLRFKSGTALFNGVDVAGVPVPLSGSAYAVDVWYESPAPHPDGSAVCFEPV</sequence>
<accession>A0A8J4BAF0</accession>
<gene>
    <name evidence="1" type="ORF">Vafri_12151</name>
</gene>
<proteinExistence type="predicted"/>
<organism evidence="1 2">
    <name type="scientific">Volvox africanus</name>
    <dbReference type="NCBI Taxonomy" id="51714"/>
    <lineage>
        <taxon>Eukaryota</taxon>
        <taxon>Viridiplantae</taxon>
        <taxon>Chlorophyta</taxon>
        <taxon>core chlorophytes</taxon>
        <taxon>Chlorophyceae</taxon>
        <taxon>CS clade</taxon>
        <taxon>Chlamydomonadales</taxon>
        <taxon>Volvocaceae</taxon>
        <taxon>Volvox</taxon>
    </lineage>
</organism>
<comment type="caution">
    <text evidence="1">The sequence shown here is derived from an EMBL/GenBank/DDBJ whole genome shotgun (WGS) entry which is preliminary data.</text>
</comment>
<evidence type="ECO:0000313" key="1">
    <source>
        <dbReference type="EMBL" id="GIL56866.1"/>
    </source>
</evidence>
<feature type="non-terminal residue" evidence="1">
    <location>
        <position position="166"/>
    </location>
</feature>
<dbReference type="AlphaFoldDB" id="A0A8J4BAF0"/>
<protein>
    <submittedName>
        <fullName evidence="1">Uncharacterized protein</fullName>
    </submittedName>
</protein>
<dbReference type="Proteomes" id="UP000747399">
    <property type="component" value="Unassembled WGS sequence"/>
</dbReference>
<name>A0A8J4BAF0_9CHLO</name>
<dbReference type="EMBL" id="BNCO01000025">
    <property type="protein sequence ID" value="GIL56866.1"/>
    <property type="molecule type" value="Genomic_DNA"/>
</dbReference>
<reference evidence="1" key="1">
    <citation type="journal article" date="2021" name="Proc. Natl. Acad. Sci. U.S.A.">
        <title>Three genomes in the algal genus Volvox reveal the fate of a haploid sex-determining region after a transition to homothallism.</title>
        <authorList>
            <person name="Yamamoto K."/>
            <person name="Hamaji T."/>
            <person name="Kawai-Toyooka H."/>
            <person name="Matsuzaki R."/>
            <person name="Takahashi F."/>
            <person name="Nishimura Y."/>
            <person name="Kawachi M."/>
            <person name="Noguchi H."/>
            <person name="Minakuchi Y."/>
            <person name="Umen J.G."/>
            <person name="Toyoda A."/>
            <person name="Nozaki H."/>
        </authorList>
    </citation>
    <scope>NUCLEOTIDE SEQUENCE</scope>
    <source>
        <strain evidence="1">NIES-3780</strain>
    </source>
</reference>
<evidence type="ECO:0000313" key="2">
    <source>
        <dbReference type="Proteomes" id="UP000747399"/>
    </source>
</evidence>